<feature type="region of interest" description="Disordered" evidence="1">
    <location>
        <begin position="21"/>
        <end position="207"/>
    </location>
</feature>
<dbReference type="VEuPathDB" id="FungiDB:HZS61_009178"/>
<feature type="compositionally biased region" description="Basic and acidic residues" evidence="1">
    <location>
        <begin position="70"/>
        <end position="79"/>
    </location>
</feature>
<gene>
    <name evidence="2" type="ORF">FRV6_02684</name>
</gene>
<dbReference type="VEuPathDB" id="FungiDB:FOIG_15427"/>
<dbReference type="AlphaFoldDB" id="A0A2H3SQP1"/>
<dbReference type="VEuPathDB" id="FungiDB:HZS61_011362"/>
<dbReference type="VEuPathDB" id="FungiDB:FOZG_06276"/>
<evidence type="ECO:0000256" key="1">
    <source>
        <dbReference type="SAM" id="MobiDB-lite"/>
    </source>
</evidence>
<protein>
    <submittedName>
        <fullName evidence="2">Uncharacterized protein</fullName>
    </submittedName>
</protein>
<dbReference type="VEuPathDB" id="FungiDB:FOZG_17903"/>
<evidence type="ECO:0000313" key="2">
    <source>
        <dbReference type="EMBL" id="SCO78471.1"/>
    </source>
</evidence>
<organism evidence="2 3">
    <name type="scientific">Fusarium oxysporum</name>
    <name type="common">Fusarium vascular wilt</name>
    <dbReference type="NCBI Taxonomy" id="5507"/>
    <lineage>
        <taxon>Eukaryota</taxon>
        <taxon>Fungi</taxon>
        <taxon>Dikarya</taxon>
        <taxon>Ascomycota</taxon>
        <taxon>Pezizomycotina</taxon>
        <taxon>Sordariomycetes</taxon>
        <taxon>Hypocreomycetidae</taxon>
        <taxon>Hypocreales</taxon>
        <taxon>Nectriaceae</taxon>
        <taxon>Fusarium</taxon>
        <taxon>Fusarium oxysporum species complex</taxon>
    </lineage>
</organism>
<evidence type="ECO:0000313" key="3">
    <source>
        <dbReference type="Proteomes" id="UP000219369"/>
    </source>
</evidence>
<dbReference type="EMBL" id="FMJY01000002">
    <property type="protein sequence ID" value="SCO78471.1"/>
    <property type="molecule type" value="Genomic_DNA"/>
</dbReference>
<dbReference type="Proteomes" id="UP000219369">
    <property type="component" value="Unassembled WGS sequence"/>
</dbReference>
<feature type="region of interest" description="Disordered" evidence="1">
    <location>
        <begin position="343"/>
        <end position="398"/>
    </location>
</feature>
<feature type="compositionally biased region" description="Polar residues" evidence="1">
    <location>
        <begin position="185"/>
        <end position="204"/>
    </location>
</feature>
<dbReference type="OrthoDB" id="5106806at2759"/>
<reference evidence="3" key="1">
    <citation type="submission" date="2016-09" db="EMBL/GenBank/DDBJ databases">
        <authorList>
            <person name="Guldener U."/>
        </authorList>
    </citation>
    <scope>NUCLEOTIDE SEQUENCE [LARGE SCALE GENOMIC DNA]</scope>
    <source>
        <strain evidence="3">V64-1</strain>
    </source>
</reference>
<feature type="compositionally biased region" description="Polar residues" evidence="1">
    <location>
        <begin position="369"/>
        <end position="379"/>
    </location>
</feature>
<name>A0A2H3SQP1_FUSOX</name>
<feature type="compositionally biased region" description="Polar residues" evidence="1">
    <location>
        <begin position="142"/>
        <end position="159"/>
    </location>
</feature>
<feature type="compositionally biased region" description="Acidic residues" evidence="1">
    <location>
        <begin position="28"/>
        <end position="47"/>
    </location>
</feature>
<dbReference type="VEuPathDB" id="FungiDB:FOMG_16929"/>
<proteinExistence type="predicted"/>
<feature type="compositionally biased region" description="Low complexity" evidence="1">
    <location>
        <begin position="92"/>
        <end position="122"/>
    </location>
</feature>
<dbReference type="VEuPathDB" id="FungiDB:FOMG_17975"/>
<accession>A0A2H3SQP1</accession>
<sequence>MDEVPARPEYQLLQDEAILFNASQSKDFDDEQGEEEAYSDDEDEDTDSMFGYDEGNRDNSEVANNPAEADENHHADRALKIGMISPPQSTAPEFVPTVSSPESVPTVSSPESVPTISPPESTAPESVPTVSLPQFTPPEPTLFQTLIKQSPNEPTQTIEGSPPSPNSLHVPTKAISVPTGKTDKTQPGTTDFRTVTSPSSSPTGKSLEIDLSDAQFGEHASLLLAPPNGRASFSLDVRKPPNVAPGELVNLTASIRVDFIGAPNPQVRTLFRRGSTRSRLQMIMDEKSIHDKELETTGGKFEEVKSEKTAVSAHPKIEIIQKSGNNPVALTFRGLSLRRSPRQSLLLVPKKPDSPSGDSKIGGDRKSGSYISVPNLESETGTGTGTSPIPPTTSGPVEVMSNEGGHVLIMDTAAVYTIRLIAAILVSWPLGTVYP</sequence>